<evidence type="ECO:0000256" key="7">
    <source>
        <dbReference type="RuleBase" id="RU000538"/>
    </source>
</evidence>
<dbReference type="Gene3D" id="2.30.30.30">
    <property type="match status" value="1"/>
</dbReference>
<dbReference type="PRINTS" id="PR00338">
    <property type="entry name" value="NUSGTNSCPFCT"/>
</dbReference>
<feature type="domain" description="KOW" evidence="9">
    <location>
        <begin position="129"/>
        <end position="156"/>
    </location>
</feature>
<dbReference type="CDD" id="cd09891">
    <property type="entry name" value="NGN_Bact_1"/>
    <property type="match status" value="1"/>
</dbReference>
<keyword evidence="2 5" id="KW-0889">Transcription antitermination</keyword>
<evidence type="ECO:0000259" key="9">
    <source>
        <dbReference type="SMART" id="SM00739"/>
    </source>
</evidence>
<dbReference type="NCBIfam" id="TIGR00922">
    <property type="entry name" value="nusG"/>
    <property type="match status" value="1"/>
</dbReference>
<dbReference type="GO" id="GO:0006353">
    <property type="term" value="P:DNA-templated transcription termination"/>
    <property type="evidence" value="ECO:0007669"/>
    <property type="project" value="UniProtKB-UniRule"/>
</dbReference>
<evidence type="ECO:0000256" key="5">
    <source>
        <dbReference type="HAMAP-Rule" id="MF_00948"/>
    </source>
</evidence>
<dbReference type="GeneID" id="90982613"/>
<dbReference type="SMART" id="SM00738">
    <property type="entry name" value="NGN"/>
    <property type="match status" value="1"/>
</dbReference>
<dbReference type="PANTHER" id="PTHR30265">
    <property type="entry name" value="RHO-INTERACTING TRANSCRIPTION TERMINATION FACTOR NUSG"/>
    <property type="match status" value="1"/>
</dbReference>
<dbReference type="Proteomes" id="UP000027665">
    <property type="component" value="Unassembled WGS sequence"/>
</dbReference>
<keyword evidence="3 5" id="KW-0805">Transcription regulation</keyword>
<keyword evidence="1 5" id="KW-0806">Transcription termination</keyword>
<dbReference type="STRING" id="2754.EH55_10185"/>
<dbReference type="InterPro" id="IPR001062">
    <property type="entry name" value="Transcrpt_antiterm_NusG"/>
</dbReference>
<dbReference type="SMART" id="SM00739">
    <property type="entry name" value="KOW"/>
    <property type="match status" value="1"/>
</dbReference>
<gene>
    <name evidence="5" type="primary">nusG</name>
    <name evidence="10" type="ORF">EH55_10185</name>
</gene>
<accession>A0A073IUF4</accession>
<dbReference type="Pfam" id="PF02357">
    <property type="entry name" value="NusG"/>
    <property type="match status" value="1"/>
</dbReference>
<dbReference type="PANTHER" id="PTHR30265:SF2">
    <property type="entry name" value="TRANSCRIPTION TERMINATION_ANTITERMINATION PROTEIN NUSG"/>
    <property type="match status" value="1"/>
</dbReference>
<dbReference type="Pfam" id="PF00467">
    <property type="entry name" value="KOW"/>
    <property type="match status" value="1"/>
</dbReference>
<dbReference type="InterPro" id="IPR043425">
    <property type="entry name" value="NusG-like"/>
</dbReference>
<dbReference type="GO" id="GO:0031564">
    <property type="term" value="P:transcription antitermination"/>
    <property type="evidence" value="ECO:0007669"/>
    <property type="project" value="UniProtKB-UniRule"/>
</dbReference>
<dbReference type="FunFam" id="3.30.70.940:FF:000002">
    <property type="entry name" value="Transcription termination/antitermination protein NusG"/>
    <property type="match status" value="1"/>
</dbReference>
<evidence type="ECO:0000256" key="3">
    <source>
        <dbReference type="ARBA" id="ARBA00023015"/>
    </source>
</evidence>
<sequence>MSDLFGNTQERRWYIVQTYSGYEKKVKANLDQRIATMRMEDKIFRVLVPEEDTEKKKDGKTKHVKKKLFPCYVLVEMILEEDSWYAVRHTPGVTGFVGSGNHPIPLSPKEVEDIMRKLCKEAKPKVEVDFNVGEIVQMKSGPFEGQSGPVVAIDADKARIKVRVTFFGRETDVEADYSDLERV</sequence>
<comment type="function">
    <text evidence="5 7">Participates in transcription elongation, termination and antitermination.</text>
</comment>
<dbReference type="AlphaFoldDB" id="A0A073IUF4"/>
<dbReference type="GO" id="GO:0005829">
    <property type="term" value="C:cytosol"/>
    <property type="evidence" value="ECO:0007669"/>
    <property type="project" value="TreeGrafter"/>
</dbReference>
<feature type="domain" description="NusG-like N-terminal" evidence="8">
    <location>
        <begin position="10"/>
        <end position="118"/>
    </location>
</feature>
<dbReference type="InterPro" id="IPR047050">
    <property type="entry name" value="NGN"/>
</dbReference>
<evidence type="ECO:0000313" key="10">
    <source>
        <dbReference type="EMBL" id="KEJ93225.1"/>
    </source>
</evidence>
<dbReference type="PATRIC" id="fig|2754.20.peg.1218"/>
<keyword evidence="11" id="KW-1185">Reference proteome</keyword>
<dbReference type="SUPFAM" id="SSF50104">
    <property type="entry name" value="Translation proteins SH3-like domain"/>
    <property type="match status" value="1"/>
</dbReference>
<evidence type="ECO:0000256" key="1">
    <source>
        <dbReference type="ARBA" id="ARBA00022472"/>
    </source>
</evidence>
<reference evidence="10 11" key="1">
    <citation type="submission" date="2014-04" db="EMBL/GenBank/DDBJ databases">
        <title>Draft Genome Sequence of Synergistes jonesii.</title>
        <authorList>
            <person name="Coil D.A."/>
            <person name="Eisen J.A."/>
            <person name="Holland-Moritz H.E."/>
        </authorList>
    </citation>
    <scope>NUCLEOTIDE SEQUENCE [LARGE SCALE GENOMIC DNA]</scope>
    <source>
        <strain evidence="10 11">78-1</strain>
    </source>
</reference>
<evidence type="ECO:0000259" key="8">
    <source>
        <dbReference type="SMART" id="SM00738"/>
    </source>
</evidence>
<proteinExistence type="inferred from homology"/>
<comment type="caution">
    <text evidence="10">The sequence shown here is derived from an EMBL/GenBank/DDBJ whole genome shotgun (WGS) entry which is preliminary data.</text>
</comment>
<dbReference type="Gene3D" id="3.30.70.940">
    <property type="entry name" value="NusG, N-terminal domain"/>
    <property type="match status" value="1"/>
</dbReference>
<dbReference type="EMBL" id="JMKI01000005">
    <property type="protein sequence ID" value="KEJ93225.1"/>
    <property type="molecule type" value="Genomic_DNA"/>
</dbReference>
<evidence type="ECO:0000256" key="6">
    <source>
        <dbReference type="NCBIfam" id="TIGR00922"/>
    </source>
</evidence>
<dbReference type="RefSeq" id="WP_037974293.1">
    <property type="nucleotide sequence ID" value="NZ_CALIAO010000019.1"/>
</dbReference>
<organism evidence="10 11">
    <name type="scientific">Synergistes jonesii</name>
    <dbReference type="NCBI Taxonomy" id="2754"/>
    <lineage>
        <taxon>Bacteria</taxon>
        <taxon>Thermotogati</taxon>
        <taxon>Synergistota</taxon>
        <taxon>Synergistia</taxon>
        <taxon>Synergistales</taxon>
        <taxon>Synergistaceae</taxon>
        <taxon>Synergistes</taxon>
    </lineage>
</organism>
<evidence type="ECO:0000256" key="2">
    <source>
        <dbReference type="ARBA" id="ARBA00022814"/>
    </source>
</evidence>
<dbReference type="InterPro" id="IPR006645">
    <property type="entry name" value="NGN-like_dom"/>
</dbReference>
<dbReference type="InterPro" id="IPR005824">
    <property type="entry name" value="KOW"/>
</dbReference>
<name>A0A073IUF4_9BACT</name>
<dbReference type="HAMAP" id="MF_00948">
    <property type="entry name" value="NusG"/>
    <property type="match status" value="1"/>
</dbReference>
<evidence type="ECO:0000313" key="11">
    <source>
        <dbReference type="Proteomes" id="UP000027665"/>
    </source>
</evidence>
<dbReference type="OrthoDB" id="9809075at2"/>
<dbReference type="InterPro" id="IPR008991">
    <property type="entry name" value="Translation_prot_SH3-like_sf"/>
</dbReference>
<protein>
    <recommendedName>
        <fullName evidence="5 6">Transcription termination/antitermination protein NusG</fullName>
    </recommendedName>
</protein>
<dbReference type="CDD" id="cd06091">
    <property type="entry name" value="KOW_NusG"/>
    <property type="match status" value="1"/>
</dbReference>
<dbReference type="eggNOG" id="COG0250">
    <property type="taxonomic scope" value="Bacteria"/>
</dbReference>
<evidence type="ECO:0000256" key="4">
    <source>
        <dbReference type="ARBA" id="ARBA00023163"/>
    </source>
</evidence>
<dbReference type="InterPro" id="IPR036735">
    <property type="entry name" value="NGN_dom_sf"/>
</dbReference>
<dbReference type="GO" id="GO:0032784">
    <property type="term" value="P:regulation of DNA-templated transcription elongation"/>
    <property type="evidence" value="ECO:0007669"/>
    <property type="project" value="InterPro"/>
</dbReference>
<dbReference type="InterPro" id="IPR014722">
    <property type="entry name" value="Rib_uL2_dom2"/>
</dbReference>
<dbReference type="SUPFAM" id="SSF82679">
    <property type="entry name" value="N-utilization substance G protein NusG, N-terminal domain"/>
    <property type="match status" value="1"/>
</dbReference>
<comment type="similarity">
    <text evidence="5 7">Belongs to the NusG family.</text>
</comment>
<keyword evidence="4 5" id="KW-0804">Transcription</keyword>
<dbReference type="GO" id="GO:0006354">
    <property type="term" value="P:DNA-templated transcription elongation"/>
    <property type="evidence" value="ECO:0007669"/>
    <property type="project" value="UniProtKB-UniRule"/>
</dbReference>